<dbReference type="Proteomes" id="UP001497457">
    <property type="component" value="Chromosome 27b"/>
</dbReference>
<sequence length="88" mass="9367">MKDGKKAAGVVVVATMVVVQLMVAPTAMARLPREMVPDGSLAVTPESVMLSQSLCYTGETCKYIRCISPGCYFCGADYNCYVGFITAS</sequence>
<reference evidence="2" key="1">
    <citation type="submission" date="2024-10" db="EMBL/GenBank/DDBJ databases">
        <authorList>
            <person name="Ryan C."/>
        </authorList>
    </citation>
    <scope>NUCLEOTIDE SEQUENCE [LARGE SCALE GENOMIC DNA]</scope>
</reference>
<dbReference type="EMBL" id="OZ075137">
    <property type="protein sequence ID" value="CAL5004990.1"/>
    <property type="molecule type" value="Genomic_DNA"/>
</dbReference>
<protein>
    <submittedName>
        <fullName evidence="2">Uncharacterized protein</fullName>
    </submittedName>
</protein>
<evidence type="ECO:0000313" key="3">
    <source>
        <dbReference type="Proteomes" id="UP001497457"/>
    </source>
</evidence>
<evidence type="ECO:0000313" key="2">
    <source>
        <dbReference type="EMBL" id="CAL5013816.1"/>
    </source>
</evidence>
<dbReference type="EMBL" id="OZ075138">
    <property type="protein sequence ID" value="CAL5013816.1"/>
    <property type="molecule type" value="Genomic_DNA"/>
</dbReference>
<proteinExistence type="predicted"/>
<dbReference type="Proteomes" id="UP001497457">
    <property type="component" value="Chromosome 28b"/>
</dbReference>
<dbReference type="AlphaFoldDB" id="A0ABC9C2J8"/>
<gene>
    <name evidence="1" type="ORF">URODEC1_LOCUS67183</name>
    <name evidence="2" type="ORF">URODEC1_LOCUS71602</name>
</gene>
<organism evidence="2 3">
    <name type="scientific">Urochloa decumbens</name>
    <dbReference type="NCBI Taxonomy" id="240449"/>
    <lineage>
        <taxon>Eukaryota</taxon>
        <taxon>Viridiplantae</taxon>
        <taxon>Streptophyta</taxon>
        <taxon>Embryophyta</taxon>
        <taxon>Tracheophyta</taxon>
        <taxon>Spermatophyta</taxon>
        <taxon>Magnoliopsida</taxon>
        <taxon>Liliopsida</taxon>
        <taxon>Poales</taxon>
        <taxon>Poaceae</taxon>
        <taxon>PACMAD clade</taxon>
        <taxon>Panicoideae</taxon>
        <taxon>Panicodae</taxon>
        <taxon>Paniceae</taxon>
        <taxon>Melinidinae</taxon>
        <taxon>Urochloa</taxon>
    </lineage>
</organism>
<name>A0ABC9C2J8_9POAL</name>
<accession>A0ABC9C2J8</accession>
<evidence type="ECO:0000313" key="1">
    <source>
        <dbReference type="EMBL" id="CAL5004990.1"/>
    </source>
</evidence>
<keyword evidence="3" id="KW-1185">Reference proteome</keyword>